<evidence type="ECO:0000256" key="11">
    <source>
        <dbReference type="ARBA" id="ARBA00023136"/>
    </source>
</evidence>
<evidence type="ECO:0000256" key="7">
    <source>
        <dbReference type="ARBA" id="ARBA00022960"/>
    </source>
</evidence>
<evidence type="ECO:0000256" key="13">
    <source>
        <dbReference type="ARBA" id="ARBA00023316"/>
    </source>
</evidence>
<feature type="domain" description="Glycosyl transferase family 51" evidence="16">
    <location>
        <begin position="5"/>
        <end position="164"/>
    </location>
</feature>
<evidence type="ECO:0000256" key="5">
    <source>
        <dbReference type="ARBA" id="ARBA00022679"/>
    </source>
</evidence>
<keyword evidence="5" id="KW-0808">Transferase</keyword>
<evidence type="ECO:0000256" key="15">
    <source>
        <dbReference type="ARBA" id="ARBA00049902"/>
    </source>
</evidence>
<evidence type="ECO:0000256" key="2">
    <source>
        <dbReference type="ARBA" id="ARBA00018638"/>
    </source>
</evidence>
<dbReference type="SUPFAM" id="SSF53955">
    <property type="entry name" value="Lysozyme-like"/>
    <property type="match status" value="1"/>
</dbReference>
<dbReference type="GO" id="GO:0046677">
    <property type="term" value="P:response to antibiotic"/>
    <property type="evidence" value="ECO:0007669"/>
    <property type="project" value="UniProtKB-KW"/>
</dbReference>
<dbReference type="InterPro" id="IPR036950">
    <property type="entry name" value="PBP_transglycosylase"/>
</dbReference>
<evidence type="ECO:0000256" key="10">
    <source>
        <dbReference type="ARBA" id="ARBA00022989"/>
    </source>
</evidence>
<keyword evidence="4" id="KW-0328">Glycosyltransferase</keyword>
<comment type="caution">
    <text evidence="17">The sequence shown here is derived from an EMBL/GenBank/DDBJ whole genome shotgun (WGS) entry which is preliminary data.</text>
</comment>
<comment type="subcellular location">
    <subcellularLocation>
        <location evidence="1">Cell membrane</location>
        <topology evidence="1">Single-pass type II membrane protein</topology>
    </subcellularLocation>
</comment>
<sequence>YDSEGKYIDNLPTKEERYKIKLDEMSKYLKDAYVSIEDERFYTHKGADVKRTLGSTYRSAMFYLTGKGSVQGGSTLTQQLIKNTLLTNDVKVERKIREMYLSLKLESKLSKDQILEAYLNTIPLSGTIYGVEAAANYFFDKDAKDLNLPESAFIAGLTQAPSAYS</sequence>
<feature type="non-terminal residue" evidence="17">
    <location>
        <position position="165"/>
    </location>
</feature>
<dbReference type="GO" id="GO:0030288">
    <property type="term" value="C:outer membrane-bounded periplasmic space"/>
    <property type="evidence" value="ECO:0007669"/>
    <property type="project" value="TreeGrafter"/>
</dbReference>
<evidence type="ECO:0000256" key="14">
    <source>
        <dbReference type="ARBA" id="ARBA00044770"/>
    </source>
</evidence>
<dbReference type="EMBL" id="WNVC01000803">
    <property type="protein sequence ID" value="MDZ5000902.1"/>
    <property type="molecule type" value="Genomic_DNA"/>
</dbReference>
<evidence type="ECO:0000256" key="3">
    <source>
        <dbReference type="ARBA" id="ARBA00022475"/>
    </source>
</evidence>
<dbReference type="RefSeq" id="WP_322459106.1">
    <property type="nucleotide sequence ID" value="NZ_WNVC01000803.1"/>
</dbReference>
<dbReference type="Gene3D" id="1.10.3810.10">
    <property type="entry name" value="Biosynthetic peptidoglycan transglycosylase-like"/>
    <property type="match status" value="1"/>
</dbReference>
<dbReference type="GO" id="GO:0008955">
    <property type="term" value="F:peptidoglycan glycosyltransferase activity"/>
    <property type="evidence" value="ECO:0007669"/>
    <property type="project" value="UniProtKB-EC"/>
</dbReference>
<dbReference type="AlphaFoldDB" id="A0AAW9IJJ6"/>
<evidence type="ECO:0000256" key="12">
    <source>
        <dbReference type="ARBA" id="ARBA00023251"/>
    </source>
</evidence>
<keyword evidence="6" id="KW-0812">Transmembrane</keyword>
<evidence type="ECO:0000313" key="17">
    <source>
        <dbReference type="EMBL" id="MDZ5000902.1"/>
    </source>
</evidence>
<protein>
    <recommendedName>
        <fullName evidence="2">Penicillin-binding protein 1A</fullName>
        <ecNumber evidence="14">2.4.99.28</ecNumber>
    </recommendedName>
</protein>
<keyword evidence="3" id="KW-1003">Cell membrane</keyword>
<keyword evidence="8" id="KW-0735">Signal-anchor</keyword>
<keyword evidence="13" id="KW-0961">Cell wall biogenesis/degradation</keyword>
<dbReference type="Pfam" id="PF00912">
    <property type="entry name" value="Transgly"/>
    <property type="match status" value="1"/>
</dbReference>
<evidence type="ECO:0000259" key="16">
    <source>
        <dbReference type="Pfam" id="PF00912"/>
    </source>
</evidence>
<name>A0AAW9IJJ6_CLOPF</name>
<dbReference type="EC" id="2.4.99.28" evidence="14"/>
<keyword evidence="7" id="KW-0133">Cell shape</keyword>
<evidence type="ECO:0000256" key="4">
    <source>
        <dbReference type="ARBA" id="ARBA00022676"/>
    </source>
</evidence>
<dbReference type="GO" id="GO:0071555">
    <property type="term" value="P:cell wall organization"/>
    <property type="evidence" value="ECO:0007669"/>
    <property type="project" value="UniProtKB-KW"/>
</dbReference>
<proteinExistence type="predicted"/>
<dbReference type="InterPro" id="IPR001264">
    <property type="entry name" value="Glyco_trans_51"/>
</dbReference>
<keyword evidence="9" id="KW-0573">Peptidoglycan synthesis</keyword>
<keyword evidence="12" id="KW-0046">Antibiotic resistance</keyword>
<dbReference type="Proteomes" id="UP001291306">
    <property type="component" value="Unassembled WGS sequence"/>
</dbReference>
<evidence type="ECO:0000313" key="18">
    <source>
        <dbReference type="Proteomes" id="UP001291306"/>
    </source>
</evidence>
<evidence type="ECO:0000256" key="6">
    <source>
        <dbReference type="ARBA" id="ARBA00022692"/>
    </source>
</evidence>
<keyword evidence="10" id="KW-1133">Transmembrane helix</keyword>
<dbReference type="PANTHER" id="PTHR32282">
    <property type="entry name" value="BINDING PROTEIN TRANSPEPTIDASE, PUTATIVE-RELATED"/>
    <property type="match status" value="1"/>
</dbReference>
<keyword evidence="11" id="KW-0472">Membrane</keyword>
<feature type="non-terminal residue" evidence="17">
    <location>
        <position position="1"/>
    </location>
</feature>
<dbReference type="InterPro" id="IPR023346">
    <property type="entry name" value="Lysozyme-like_dom_sf"/>
</dbReference>
<dbReference type="InterPro" id="IPR050396">
    <property type="entry name" value="Glycosyltr_51/Transpeptidase"/>
</dbReference>
<accession>A0AAW9IJJ6</accession>
<dbReference type="GO" id="GO:0009252">
    <property type="term" value="P:peptidoglycan biosynthetic process"/>
    <property type="evidence" value="ECO:0007669"/>
    <property type="project" value="UniProtKB-KW"/>
</dbReference>
<evidence type="ECO:0000256" key="8">
    <source>
        <dbReference type="ARBA" id="ARBA00022968"/>
    </source>
</evidence>
<evidence type="ECO:0000256" key="1">
    <source>
        <dbReference type="ARBA" id="ARBA00004401"/>
    </source>
</evidence>
<comment type="catalytic activity">
    <reaction evidence="15">
        <text>[GlcNAc-(1-&gt;4)-Mur2Ac(oyl-L-Ala-gamma-D-Glu-L-Lys-D-Ala-D-Ala)](n)-di-trans,octa-cis-undecaprenyl diphosphate + beta-D-GlcNAc-(1-&gt;4)-Mur2Ac(oyl-L-Ala-gamma-D-Glu-L-Lys-D-Ala-D-Ala)-di-trans,octa-cis-undecaprenyl diphosphate = [GlcNAc-(1-&gt;4)-Mur2Ac(oyl-L-Ala-gamma-D-Glu-L-Lys-D-Ala-D-Ala)](n+1)-di-trans,octa-cis-undecaprenyl diphosphate + di-trans,octa-cis-undecaprenyl diphosphate + H(+)</text>
        <dbReference type="Rhea" id="RHEA:23708"/>
        <dbReference type="Rhea" id="RHEA-COMP:9602"/>
        <dbReference type="Rhea" id="RHEA-COMP:9603"/>
        <dbReference type="ChEBI" id="CHEBI:15378"/>
        <dbReference type="ChEBI" id="CHEBI:58405"/>
        <dbReference type="ChEBI" id="CHEBI:60033"/>
        <dbReference type="ChEBI" id="CHEBI:78435"/>
        <dbReference type="EC" id="2.4.99.28"/>
    </reaction>
</comment>
<dbReference type="PANTHER" id="PTHR32282:SF11">
    <property type="entry name" value="PENICILLIN-BINDING PROTEIN 1B"/>
    <property type="match status" value="1"/>
</dbReference>
<organism evidence="17 18">
    <name type="scientific">Clostridium perfringens</name>
    <dbReference type="NCBI Taxonomy" id="1502"/>
    <lineage>
        <taxon>Bacteria</taxon>
        <taxon>Bacillati</taxon>
        <taxon>Bacillota</taxon>
        <taxon>Clostridia</taxon>
        <taxon>Eubacteriales</taxon>
        <taxon>Clostridiaceae</taxon>
        <taxon>Clostridium</taxon>
    </lineage>
</organism>
<gene>
    <name evidence="17" type="ORF">GNF79_17930</name>
</gene>
<dbReference type="GO" id="GO:0008360">
    <property type="term" value="P:regulation of cell shape"/>
    <property type="evidence" value="ECO:0007669"/>
    <property type="project" value="UniProtKB-KW"/>
</dbReference>
<dbReference type="GO" id="GO:0005886">
    <property type="term" value="C:plasma membrane"/>
    <property type="evidence" value="ECO:0007669"/>
    <property type="project" value="UniProtKB-SubCell"/>
</dbReference>
<evidence type="ECO:0000256" key="9">
    <source>
        <dbReference type="ARBA" id="ARBA00022984"/>
    </source>
</evidence>
<reference evidence="17" key="1">
    <citation type="submission" date="2019-11" db="EMBL/GenBank/DDBJ databases">
        <title>Characterization of Clostridium perfringens isolates from swine manure treated agricultural soils.</title>
        <authorList>
            <person name="Wushke S.T."/>
        </authorList>
    </citation>
    <scope>NUCLEOTIDE SEQUENCE</scope>
    <source>
        <strain evidence="17">X26</strain>
    </source>
</reference>